<gene>
    <name evidence="1" type="ORF">S01H1_65762</name>
</gene>
<accession>X0XSI1</accession>
<proteinExistence type="predicted"/>
<protein>
    <submittedName>
        <fullName evidence="1">Uncharacterized protein</fullName>
    </submittedName>
</protein>
<name>X0XSI1_9ZZZZ</name>
<evidence type="ECO:0000313" key="1">
    <source>
        <dbReference type="EMBL" id="GAG39598.1"/>
    </source>
</evidence>
<dbReference type="AlphaFoldDB" id="X0XSI1"/>
<dbReference type="EMBL" id="BARS01043438">
    <property type="protein sequence ID" value="GAG39598.1"/>
    <property type="molecule type" value="Genomic_DNA"/>
</dbReference>
<sequence>MSNLDRPIYEHQAKRLLLLLKDYDGDLQVGDEIQIHKWLEPNTEARIAVADATVVDFTDLVD</sequence>
<organism evidence="1">
    <name type="scientific">marine sediment metagenome</name>
    <dbReference type="NCBI Taxonomy" id="412755"/>
    <lineage>
        <taxon>unclassified sequences</taxon>
        <taxon>metagenomes</taxon>
        <taxon>ecological metagenomes</taxon>
    </lineage>
</organism>
<comment type="caution">
    <text evidence="1">The sequence shown here is derived from an EMBL/GenBank/DDBJ whole genome shotgun (WGS) entry which is preliminary data.</text>
</comment>
<reference evidence="1" key="1">
    <citation type="journal article" date="2014" name="Front. Microbiol.">
        <title>High frequency of phylogenetically diverse reductive dehalogenase-homologous genes in deep subseafloor sedimentary metagenomes.</title>
        <authorList>
            <person name="Kawai M."/>
            <person name="Futagami T."/>
            <person name="Toyoda A."/>
            <person name="Takaki Y."/>
            <person name="Nishi S."/>
            <person name="Hori S."/>
            <person name="Arai W."/>
            <person name="Tsubouchi T."/>
            <person name="Morono Y."/>
            <person name="Uchiyama I."/>
            <person name="Ito T."/>
            <person name="Fujiyama A."/>
            <person name="Inagaki F."/>
            <person name="Takami H."/>
        </authorList>
    </citation>
    <scope>NUCLEOTIDE SEQUENCE</scope>
    <source>
        <strain evidence="1">Expedition CK06-06</strain>
    </source>
</reference>